<keyword evidence="3" id="KW-1185">Reference proteome</keyword>
<organism evidence="2 3">
    <name type="scientific">Phakopsora pachyrhizi</name>
    <name type="common">Asian soybean rust disease fungus</name>
    <dbReference type="NCBI Taxonomy" id="170000"/>
    <lineage>
        <taxon>Eukaryota</taxon>
        <taxon>Fungi</taxon>
        <taxon>Dikarya</taxon>
        <taxon>Basidiomycota</taxon>
        <taxon>Pucciniomycotina</taxon>
        <taxon>Pucciniomycetes</taxon>
        <taxon>Pucciniales</taxon>
        <taxon>Phakopsoraceae</taxon>
        <taxon>Phakopsora</taxon>
    </lineage>
</organism>
<evidence type="ECO:0000256" key="1">
    <source>
        <dbReference type="SAM" id="MobiDB-lite"/>
    </source>
</evidence>
<evidence type="ECO:0000313" key="2">
    <source>
        <dbReference type="EMBL" id="CAH7667777.1"/>
    </source>
</evidence>
<sequence length="91" mass="10095">RLKKMNRSNLVLILSIIFGTVEVFVIGSAPHLTQVPDVLISLEGIFDIPGTIQPPHKNIGESSKKIENPSLAGQSPHSYNPLIYDDYELRL</sequence>
<dbReference type="EMBL" id="CALTRL010000380">
    <property type="protein sequence ID" value="CAH7667777.1"/>
    <property type="molecule type" value="Genomic_DNA"/>
</dbReference>
<evidence type="ECO:0000313" key="3">
    <source>
        <dbReference type="Proteomes" id="UP001153365"/>
    </source>
</evidence>
<feature type="region of interest" description="Disordered" evidence="1">
    <location>
        <begin position="57"/>
        <end position="77"/>
    </location>
</feature>
<accession>A0AAV0AHD0</accession>
<feature type="non-terminal residue" evidence="2">
    <location>
        <position position="1"/>
    </location>
</feature>
<comment type="caution">
    <text evidence="2">The sequence shown here is derived from an EMBL/GenBank/DDBJ whole genome shotgun (WGS) entry which is preliminary data.</text>
</comment>
<name>A0AAV0AHD0_PHAPC</name>
<feature type="compositionally biased region" description="Basic and acidic residues" evidence="1">
    <location>
        <begin position="58"/>
        <end position="67"/>
    </location>
</feature>
<proteinExistence type="predicted"/>
<protein>
    <submittedName>
        <fullName evidence="2">Expressed protein</fullName>
    </submittedName>
</protein>
<reference evidence="2" key="1">
    <citation type="submission" date="2022-06" db="EMBL/GenBank/DDBJ databases">
        <authorList>
            <consortium name="SYNGENTA / RWTH Aachen University"/>
        </authorList>
    </citation>
    <scope>NUCLEOTIDE SEQUENCE</scope>
</reference>
<dbReference type="Proteomes" id="UP001153365">
    <property type="component" value="Unassembled WGS sequence"/>
</dbReference>
<dbReference type="AlphaFoldDB" id="A0AAV0AHD0"/>
<gene>
    <name evidence="2" type="ORF">PPACK8108_LOCUS2205</name>
</gene>